<dbReference type="SUPFAM" id="SSF48452">
    <property type="entry name" value="TPR-like"/>
    <property type="match status" value="1"/>
</dbReference>
<dbReference type="FunFam" id="3.40.50.300:FF:001025">
    <property type="entry name" value="ATPase family, AAA domain-containing 2B"/>
    <property type="match status" value="1"/>
</dbReference>
<evidence type="ECO:0000313" key="9">
    <source>
        <dbReference type="Proteomes" id="UP000244184"/>
    </source>
</evidence>
<dbReference type="InterPro" id="IPR041569">
    <property type="entry name" value="AAA_lid_3"/>
</dbReference>
<dbReference type="SUPFAM" id="SSF52540">
    <property type="entry name" value="P-loop containing nucleoside triphosphate hydrolases"/>
    <property type="match status" value="1"/>
</dbReference>
<dbReference type="GO" id="GO:0051301">
    <property type="term" value="P:cell division"/>
    <property type="evidence" value="ECO:0007669"/>
    <property type="project" value="UniProtKB-KW"/>
</dbReference>
<dbReference type="InterPro" id="IPR011990">
    <property type="entry name" value="TPR-like_helical_dom_sf"/>
</dbReference>
<dbReference type="Pfam" id="PF17862">
    <property type="entry name" value="AAA_lid_3"/>
    <property type="match status" value="1"/>
</dbReference>
<dbReference type="PROSITE" id="PS50005">
    <property type="entry name" value="TPR"/>
    <property type="match status" value="1"/>
</dbReference>
<comment type="similarity">
    <text evidence="5">Belongs to the AAA ATPase family.</text>
</comment>
<feature type="region of interest" description="Disordered" evidence="6">
    <location>
        <begin position="74"/>
        <end position="158"/>
    </location>
</feature>
<feature type="domain" description="AAA+ ATPase" evidence="7">
    <location>
        <begin position="228"/>
        <end position="364"/>
    </location>
</feature>
<keyword evidence="4" id="KW-0802">TPR repeat</keyword>
<dbReference type="InterPro" id="IPR027417">
    <property type="entry name" value="P-loop_NTPase"/>
</dbReference>
<dbReference type="InterPro" id="IPR019734">
    <property type="entry name" value="TPR_rpt"/>
</dbReference>
<dbReference type="Gene3D" id="1.10.8.60">
    <property type="match status" value="1"/>
</dbReference>
<dbReference type="InterPro" id="IPR050168">
    <property type="entry name" value="AAA_ATPase_domain"/>
</dbReference>
<dbReference type="InterPro" id="IPR003593">
    <property type="entry name" value="AAA+_ATPase"/>
</dbReference>
<dbReference type="InterPro" id="IPR003960">
    <property type="entry name" value="ATPase_AAA_CS"/>
</dbReference>
<reference evidence="8 9" key="1">
    <citation type="submission" date="2018-03" db="EMBL/GenBank/DDBJ databases">
        <title>Genome sequence of Paenibacillus elgii strain AC13 an antimicrobial compound producing bacteria.</title>
        <authorList>
            <person name="Kurokawa A.S."/>
            <person name="Araujo J.F."/>
            <person name="Costa R.A."/>
            <person name="Ortega D.B."/>
            <person name="Pires A.S."/>
            <person name="Pappas G.J.Jr."/>
            <person name="Franco O.L."/>
            <person name="Barreto C."/>
            <person name="Magalhaes B.S."/>
            <person name="Kruger R.H."/>
        </authorList>
    </citation>
    <scope>NUCLEOTIDE SEQUENCE [LARGE SCALE GENOMIC DNA]</scope>
    <source>
        <strain evidence="8 9">AC13</strain>
    </source>
</reference>
<dbReference type="AlphaFoldDB" id="A0A2T6G8P1"/>
<dbReference type="Pfam" id="PF00004">
    <property type="entry name" value="AAA"/>
    <property type="match status" value="1"/>
</dbReference>
<dbReference type="EMBL" id="PYHP01000009">
    <property type="protein sequence ID" value="PUA40519.1"/>
    <property type="molecule type" value="Genomic_DNA"/>
</dbReference>
<proteinExistence type="inferred from homology"/>
<evidence type="ECO:0000256" key="5">
    <source>
        <dbReference type="RuleBase" id="RU003651"/>
    </source>
</evidence>
<dbReference type="PANTHER" id="PTHR23077">
    <property type="entry name" value="AAA-FAMILY ATPASE"/>
    <property type="match status" value="1"/>
</dbReference>
<evidence type="ECO:0000256" key="6">
    <source>
        <dbReference type="SAM" id="MobiDB-lite"/>
    </source>
</evidence>
<feature type="compositionally biased region" description="Low complexity" evidence="6">
    <location>
        <begin position="74"/>
        <end position="83"/>
    </location>
</feature>
<evidence type="ECO:0000256" key="1">
    <source>
        <dbReference type="ARBA" id="ARBA00022741"/>
    </source>
</evidence>
<keyword evidence="2 5" id="KW-0067">ATP-binding</keyword>
<feature type="compositionally biased region" description="Basic and acidic residues" evidence="6">
    <location>
        <begin position="114"/>
        <end position="140"/>
    </location>
</feature>
<dbReference type="Gene3D" id="1.25.40.10">
    <property type="entry name" value="Tetratricopeptide repeat domain"/>
    <property type="match status" value="1"/>
</dbReference>
<evidence type="ECO:0000259" key="7">
    <source>
        <dbReference type="SMART" id="SM00382"/>
    </source>
</evidence>
<feature type="repeat" description="TPR" evidence="4">
    <location>
        <begin position="18"/>
        <end position="51"/>
    </location>
</feature>
<evidence type="ECO:0000256" key="2">
    <source>
        <dbReference type="ARBA" id="ARBA00022840"/>
    </source>
</evidence>
<dbReference type="PANTHER" id="PTHR23077:SF171">
    <property type="entry name" value="NUCLEAR VALOSIN-CONTAINING PROTEIN-LIKE"/>
    <property type="match status" value="1"/>
</dbReference>
<protein>
    <submittedName>
        <fullName evidence="8">Cell division protein</fullName>
    </submittedName>
</protein>
<dbReference type="GO" id="GO:0005524">
    <property type="term" value="F:ATP binding"/>
    <property type="evidence" value="ECO:0007669"/>
    <property type="project" value="UniProtKB-KW"/>
</dbReference>
<name>A0A2T6G8P1_9BACL</name>
<dbReference type="RefSeq" id="WP_108530257.1">
    <property type="nucleotide sequence ID" value="NZ_PYHP01000009.1"/>
</dbReference>
<gene>
    <name evidence="8" type="ORF">C8Z91_03395</name>
</gene>
<organism evidence="8 9">
    <name type="scientific">Paenibacillus elgii</name>
    <dbReference type="NCBI Taxonomy" id="189691"/>
    <lineage>
        <taxon>Bacteria</taxon>
        <taxon>Bacillati</taxon>
        <taxon>Bacillota</taxon>
        <taxon>Bacilli</taxon>
        <taxon>Bacillales</taxon>
        <taxon>Paenibacillaceae</taxon>
        <taxon>Paenibacillus</taxon>
    </lineage>
</organism>
<keyword evidence="8" id="KW-0132">Cell division</keyword>
<keyword evidence="1 5" id="KW-0547">Nucleotide-binding</keyword>
<feature type="compositionally biased region" description="Acidic residues" evidence="6">
    <location>
        <begin position="141"/>
        <end position="150"/>
    </location>
</feature>
<dbReference type="PROSITE" id="PS00674">
    <property type="entry name" value="AAA"/>
    <property type="match status" value="1"/>
</dbReference>
<accession>A0A2T6G8P1</accession>
<comment type="caution">
    <text evidence="8">The sequence shown here is derived from an EMBL/GenBank/DDBJ whole genome shotgun (WGS) entry which is preliminary data.</text>
</comment>
<dbReference type="InterPro" id="IPR003959">
    <property type="entry name" value="ATPase_AAA_core"/>
</dbReference>
<evidence type="ECO:0000256" key="3">
    <source>
        <dbReference type="ARBA" id="ARBA00023054"/>
    </source>
</evidence>
<keyword evidence="8" id="KW-0131">Cell cycle</keyword>
<sequence>MDKINWLEQMAQKQPEDAQTWFWLGKEYEAAERWLDAIQAFSKGLTYAQDDALRGEIVAVLSQVTARLQQSAAASAPADAAASPPSPAESRLEGRPDTSGGGTVTELFSGRGPEAAEHGDRSEERADWRDERFGERKPEDDGPDEDDEHEADVRRVPGKQVTAFRPKVHPGLQVVAGGKEPASERKSDIPVITFEHVAGLKDLKKTIQMKIISPFFNQGLFSKFRKKTGGGVLLYGPPGCGKTYMARATAGECRAKFITVHITDILDPYIGISERNLKEAFDKARAQRPSVMFFDEVDAIGFNRSKSSSLTRGLVDTFLHEMDGIDSDTDHLLIIGATNMPWDVDNALKRPGRFDRLVFVEPPDVEAREHIFALQMHERYAEKLDTAKLAKATEFFSGADIANVCERAVERVLMEILETGVERPVRMRDMEEALAEVQPSTLDWLRTAKNYVKYANQGGMYNDIERYLRKHGKHI</sequence>
<dbReference type="SMART" id="SM00382">
    <property type="entry name" value="AAA"/>
    <property type="match status" value="1"/>
</dbReference>
<dbReference type="Gene3D" id="3.40.50.300">
    <property type="entry name" value="P-loop containing nucleotide triphosphate hydrolases"/>
    <property type="match status" value="1"/>
</dbReference>
<dbReference type="Proteomes" id="UP000244184">
    <property type="component" value="Unassembled WGS sequence"/>
</dbReference>
<evidence type="ECO:0000256" key="4">
    <source>
        <dbReference type="PROSITE-ProRule" id="PRU00339"/>
    </source>
</evidence>
<keyword evidence="3" id="KW-0175">Coiled coil</keyword>
<dbReference type="GO" id="GO:0016887">
    <property type="term" value="F:ATP hydrolysis activity"/>
    <property type="evidence" value="ECO:0007669"/>
    <property type="project" value="InterPro"/>
</dbReference>
<evidence type="ECO:0000313" key="8">
    <source>
        <dbReference type="EMBL" id="PUA40519.1"/>
    </source>
</evidence>